<name>A0A1S1U977_9BURK</name>
<dbReference type="EMBL" id="LFKP01000008">
    <property type="protein sequence ID" value="OHV96599.1"/>
    <property type="molecule type" value="Genomic_DNA"/>
</dbReference>
<dbReference type="RefSeq" id="WP_071078150.1">
    <property type="nucleotide sequence ID" value="NZ_LFKP01000008.1"/>
</dbReference>
<dbReference type="AlphaFoldDB" id="A0A1S1U977"/>
<comment type="caution">
    <text evidence="1">The sequence shown here is derived from an EMBL/GenBank/DDBJ whole genome shotgun (WGS) entry which is preliminary data.</text>
</comment>
<organism evidence="1 2">
    <name type="scientific">Janthinobacterium lividum</name>
    <dbReference type="NCBI Taxonomy" id="29581"/>
    <lineage>
        <taxon>Bacteria</taxon>
        <taxon>Pseudomonadati</taxon>
        <taxon>Pseudomonadota</taxon>
        <taxon>Betaproteobacteria</taxon>
        <taxon>Burkholderiales</taxon>
        <taxon>Oxalobacteraceae</taxon>
        <taxon>Janthinobacterium</taxon>
    </lineage>
</organism>
<evidence type="ECO:0000313" key="2">
    <source>
        <dbReference type="Proteomes" id="UP000179840"/>
    </source>
</evidence>
<accession>A0A1S1U977</accession>
<sequence length="65" mass="6592">MAKTNNSTSTPEQSAGPIVKARILVSCAYGEPNDVVELGVDLAASLVGTVDTDPAAVDYAVSLKA</sequence>
<gene>
    <name evidence="1" type="ORF">AKG95_17955</name>
</gene>
<protein>
    <submittedName>
        <fullName evidence="1">Uncharacterized protein</fullName>
    </submittedName>
</protein>
<reference evidence="1 2" key="1">
    <citation type="submission" date="2015-06" db="EMBL/GenBank/DDBJ databases">
        <title>Draft genome sequencing of a biphenyl-degrading bacterium, Janthinobacterium lividum MEG1.</title>
        <authorList>
            <person name="Shimodaira J."/>
            <person name="Hatta T."/>
        </authorList>
    </citation>
    <scope>NUCLEOTIDE SEQUENCE [LARGE SCALE GENOMIC DNA]</scope>
    <source>
        <strain evidence="1 2">MEG1</strain>
    </source>
</reference>
<dbReference type="Proteomes" id="UP000179840">
    <property type="component" value="Unassembled WGS sequence"/>
</dbReference>
<evidence type="ECO:0000313" key="1">
    <source>
        <dbReference type="EMBL" id="OHV96599.1"/>
    </source>
</evidence>
<proteinExistence type="predicted"/>